<evidence type="ECO:0000313" key="4">
    <source>
        <dbReference type="EMBL" id="KAF9580346.1"/>
    </source>
</evidence>
<organism evidence="4 5">
    <name type="scientific">Lunasporangiospora selenospora</name>
    <dbReference type="NCBI Taxonomy" id="979761"/>
    <lineage>
        <taxon>Eukaryota</taxon>
        <taxon>Fungi</taxon>
        <taxon>Fungi incertae sedis</taxon>
        <taxon>Mucoromycota</taxon>
        <taxon>Mortierellomycotina</taxon>
        <taxon>Mortierellomycetes</taxon>
        <taxon>Mortierellales</taxon>
        <taxon>Mortierellaceae</taxon>
        <taxon>Lunasporangiospora</taxon>
    </lineage>
</organism>
<dbReference type="Gene3D" id="1.10.555.10">
    <property type="entry name" value="Rho GTPase activation protein"/>
    <property type="match status" value="1"/>
</dbReference>
<dbReference type="PROSITE" id="PS50238">
    <property type="entry name" value="RHOGAP"/>
    <property type="match status" value="1"/>
</dbReference>
<dbReference type="InterPro" id="IPR008936">
    <property type="entry name" value="Rho_GTPase_activation_prot"/>
</dbReference>
<dbReference type="GO" id="GO:0007165">
    <property type="term" value="P:signal transduction"/>
    <property type="evidence" value="ECO:0007669"/>
    <property type="project" value="InterPro"/>
</dbReference>
<evidence type="ECO:0000313" key="5">
    <source>
        <dbReference type="Proteomes" id="UP000780801"/>
    </source>
</evidence>
<proteinExistence type="predicted"/>
<evidence type="ECO:0000259" key="3">
    <source>
        <dbReference type="PROSITE" id="PS50238"/>
    </source>
</evidence>
<feature type="compositionally biased region" description="Polar residues" evidence="1">
    <location>
        <begin position="540"/>
        <end position="549"/>
    </location>
</feature>
<feature type="compositionally biased region" description="Polar residues" evidence="1">
    <location>
        <begin position="355"/>
        <end position="367"/>
    </location>
</feature>
<feature type="compositionally biased region" description="Low complexity" evidence="1">
    <location>
        <begin position="507"/>
        <end position="518"/>
    </location>
</feature>
<keyword evidence="2" id="KW-0472">Membrane</keyword>
<feature type="region of interest" description="Disordered" evidence="1">
    <location>
        <begin position="957"/>
        <end position="983"/>
    </location>
</feature>
<feature type="compositionally biased region" description="Low complexity" evidence="1">
    <location>
        <begin position="369"/>
        <end position="386"/>
    </location>
</feature>
<feature type="region of interest" description="Disordered" evidence="1">
    <location>
        <begin position="1198"/>
        <end position="1318"/>
    </location>
</feature>
<name>A0A9P6KCZ0_9FUNG</name>
<dbReference type="Proteomes" id="UP000780801">
    <property type="component" value="Unassembled WGS sequence"/>
</dbReference>
<feature type="compositionally biased region" description="Low complexity" evidence="1">
    <location>
        <begin position="1464"/>
        <end position="1475"/>
    </location>
</feature>
<protein>
    <recommendedName>
        <fullName evidence="3">Rho-GAP domain-containing protein</fullName>
    </recommendedName>
</protein>
<keyword evidence="5" id="KW-1185">Reference proteome</keyword>
<feature type="region of interest" description="Disordered" evidence="1">
    <location>
        <begin position="1444"/>
        <end position="1502"/>
    </location>
</feature>
<feature type="region of interest" description="Disordered" evidence="1">
    <location>
        <begin position="438"/>
        <end position="462"/>
    </location>
</feature>
<dbReference type="Pfam" id="PF00620">
    <property type="entry name" value="RhoGAP"/>
    <property type="match status" value="1"/>
</dbReference>
<sequence>MATSSSAASIYSTTSGVGANKSLEPPAPSTSRRGSLNRSNSNGNVRRAKSTPKKTIIAKVFSDDTDQEDYVPDLSMETTLLIVKRCIKEIRERGLTTKDILHHIGMPPDQKFTMNLINMILDDDASTELSQLHDVDIHLVAHAMKWAIRYSEKTLVTYEDYQTLYVEQDRNFAKFIQDLPPIHRAILLELFSLCADVRLLAHLNNMTLVTVAKAISLCIMAGPVQKFTTFDSSFQHRNLCGAACEELLRAFLRIKTSYDLAKINQEDEIDENRYVDNITRMVKSARQRSNENGNIPRHIALPSRLDISLPSSAGSSMQDPSGWPQSAPTAPAYTGGFTPRGSNGGPGGYFDHVPQSASPFSHSNGTFGASLSRSHSLAKSSGSGSRPLSPATHVRQEDEITEYEAIMQNQNTINRLRQEAQTLRPAVEIRRRSSITEMEHRYHVPTETVAPNDGYESEPEAHHSDLISDISDGLGWNLRKELDFESHDGPSLDEVASKHDQGIAKYGVNRSNSASSNGSGLGPSGPMYTGSPKTVRDQTRQQVSTTRLRQLQEQHQTDHSDDPRDIPGSPSQITIQRPGQAAKVRGQSLKGNTLSPVFRRASSFDPSSIHGRGHTMSEESRSEFDEDLRRQFLQVRDTEYQDLMRGQSEFPLQCSPNDLDIGHVGPRPGMRDRAPSIVELDIGEGISLMPEFMNNGEVSTPTQGSSSLSPFHVHPFDVMPPSAQSSAASPAMSIENGGRRFEVVSRSRDNDVSDSPITPVSPRPGRAISPSVNSKAMKRNPLSISTKVGQMGSIKTGSPSSSTLSSPQQNRQMPDQVSSAKVVVRPPPLKQGITFSSTSAVSTTTEGGKSKTPGFIRALAKLRSKQNDDTPRSAKVGFDPFESSPVISAVPPSVSIEPPRLELNFLEDLGRIGKARSGDSDDDDDTPPTSAPALMLHQTTGKSLTLENWRRQAQELLPIPPSSLSLSDGENTDDDDDDDDDNEIMPTAAMLAHDYRPRGFTGARRASAVVYGSNGVVAVKDQRQMLKKMVSSPSLSPLSAAIAITAPPPVLENVENEESKTPVRKTFQPTKQKTLPTSQSLPLLPSAQERTDSPKQVLAPPAPVTVPEIKKVVAPVQEAASKPLPPAAPILTPVVPVLAPVAPVLAPVAPVLAPAAPVLAPAAPILAVNTAIVAVQEPATLPKSSVADAIKVIEARRLSSATSPQKDGRSRSSKQDRDYGNADEDRDKIKGYHVRIHSPSSGGNGFEVSSPARTGRSGSYASPKTTICRREPQSARSPIQDCQPQYSEKELTRKRTSIGTTPSSPAATEGPAKNVVPPTVNVESTTASVPSIDEADSVTTAVKALIDSSTVQSQASKSPELPSGSVHECNDAKTASVEHAECADARSAPIEHAPSTQLHAPAIHDLPCPSIAATVNNSTDECTKTVDHSTDQYTKTINDSSDLRKKDVDNATDSLCPTTVDPIPSLSSTTLNPTTRADDRTEIVGNDDGSSSKPEHKESESANQAIKAVLGPMVDELLVVVLADKGCRNSRLLFGFEDVHGKIWPRAIKDEITWGSCLWWWWTWVFFVVFVGSTSSGYAR</sequence>
<accession>A0A9P6KCZ0</accession>
<dbReference type="SUPFAM" id="SSF48350">
    <property type="entry name" value="GTPase activation domain, GAP"/>
    <property type="match status" value="1"/>
</dbReference>
<evidence type="ECO:0000256" key="1">
    <source>
        <dbReference type="SAM" id="MobiDB-lite"/>
    </source>
</evidence>
<keyword evidence="2" id="KW-0812">Transmembrane</keyword>
<feature type="region of interest" description="Disordered" evidence="1">
    <location>
        <begin position="913"/>
        <end position="940"/>
    </location>
</feature>
<feature type="compositionally biased region" description="Basic and acidic residues" evidence="1">
    <location>
        <begin position="1206"/>
        <end position="1230"/>
    </location>
</feature>
<feature type="compositionally biased region" description="Basic and acidic residues" evidence="1">
    <location>
        <begin position="615"/>
        <end position="625"/>
    </location>
</feature>
<feature type="compositionally biased region" description="Polar residues" evidence="1">
    <location>
        <begin position="1297"/>
        <end position="1306"/>
    </location>
</feature>
<feature type="compositionally biased region" description="Polar residues" evidence="1">
    <location>
        <begin position="1256"/>
        <end position="1265"/>
    </location>
</feature>
<comment type="caution">
    <text evidence="4">The sequence shown here is derived from an EMBL/GenBank/DDBJ whole genome shotgun (WGS) entry which is preliminary data.</text>
</comment>
<feature type="compositionally biased region" description="Polar residues" evidence="1">
    <location>
        <begin position="808"/>
        <end position="818"/>
    </location>
</feature>
<gene>
    <name evidence="4" type="ORF">BGW38_003048</name>
</gene>
<feature type="region of interest" description="Disordered" evidence="1">
    <location>
        <begin position="309"/>
        <end position="395"/>
    </location>
</feature>
<feature type="compositionally biased region" description="Low complexity" evidence="1">
    <location>
        <begin position="29"/>
        <end position="45"/>
    </location>
</feature>
<feature type="compositionally biased region" description="Acidic residues" evidence="1">
    <location>
        <begin position="970"/>
        <end position="983"/>
    </location>
</feature>
<dbReference type="InterPro" id="IPR000198">
    <property type="entry name" value="RhoGAP_dom"/>
</dbReference>
<reference evidence="4" key="1">
    <citation type="journal article" date="2020" name="Fungal Divers.">
        <title>Resolving the Mortierellaceae phylogeny through synthesis of multi-gene phylogenetics and phylogenomics.</title>
        <authorList>
            <person name="Vandepol N."/>
            <person name="Liber J."/>
            <person name="Desiro A."/>
            <person name="Na H."/>
            <person name="Kennedy M."/>
            <person name="Barry K."/>
            <person name="Grigoriev I.V."/>
            <person name="Miller A.N."/>
            <person name="O'Donnell K."/>
            <person name="Stajich J.E."/>
            <person name="Bonito G."/>
        </authorList>
    </citation>
    <scope>NUCLEOTIDE SEQUENCE</scope>
    <source>
        <strain evidence="4">KOD1015</strain>
    </source>
</reference>
<feature type="domain" description="Rho-GAP" evidence="3">
    <location>
        <begin position="65"/>
        <end position="255"/>
    </location>
</feature>
<feature type="region of interest" description="Disordered" evidence="1">
    <location>
        <begin position="1348"/>
        <end position="1372"/>
    </location>
</feature>
<feature type="compositionally biased region" description="Polar residues" evidence="1">
    <location>
        <begin position="1274"/>
        <end position="1286"/>
    </location>
</feature>
<feature type="compositionally biased region" description="Polar residues" evidence="1">
    <location>
        <begin position="309"/>
        <end position="328"/>
    </location>
</feature>
<dbReference type="CDD" id="cd00159">
    <property type="entry name" value="RhoGAP"/>
    <property type="match status" value="1"/>
</dbReference>
<feature type="compositionally biased region" description="Low complexity" evidence="1">
    <location>
        <begin position="1074"/>
        <end position="1086"/>
    </location>
</feature>
<feature type="region of interest" description="Disordered" evidence="1">
    <location>
        <begin position="1"/>
        <end position="51"/>
    </location>
</feature>
<dbReference type="OrthoDB" id="3362494at2759"/>
<dbReference type="SMART" id="SM00324">
    <property type="entry name" value="RhoGAP"/>
    <property type="match status" value="1"/>
</dbReference>
<evidence type="ECO:0000256" key="2">
    <source>
        <dbReference type="SAM" id="Phobius"/>
    </source>
</evidence>
<feature type="transmembrane region" description="Helical" evidence="2">
    <location>
        <begin position="1559"/>
        <end position="1579"/>
    </location>
</feature>
<feature type="region of interest" description="Disordered" evidence="1">
    <location>
        <begin position="507"/>
        <end position="625"/>
    </location>
</feature>
<dbReference type="EMBL" id="JAABOA010002120">
    <property type="protein sequence ID" value="KAF9580346.1"/>
    <property type="molecule type" value="Genomic_DNA"/>
</dbReference>
<keyword evidence="2" id="KW-1133">Transmembrane helix</keyword>
<feature type="compositionally biased region" description="Low complexity" evidence="1">
    <location>
        <begin position="1"/>
        <end position="15"/>
    </location>
</feature>
<feature type="region of interest" description="Disordered" evidence="1">
    <location>
        <begin position="1054"/>
        <end position="1101"/>
    </location>
</feature>
<feature type="region of interest" description="Disordered" evidence="1">
    <location>
        <begin position="744"/>
        <end position="818"/>
    </location>
</feature>
<feature type="compositionally biased region" description="Low complexity" evidence="1">
    <location>
        <begin position="792"/>
        <end position="807"/>
    </location>
</feature>
<feature type="compositionally biased region" description="Polar residues" evidence="1">
    <location>
        <begin position="1348"/>
        <end position="1357"/>
    </location>
</feature>
<feature type="compositionally biased region" description="Basic and acidic residues" evidence="1">
    <location>
        <begin position="550"/>
        <end position="565"/>
    </location>
</feature>